<comment type="caution">
    <text evidence="2">The sequence shown here is derived from an EMBL/GenBank/DDBJ whole genome shotgun (WGS) entry which is preliminary data.</text>
</comment>
<evidence type="ECO:0000256" key="1">
    <source>
        <dbReference type="SAM" id="SignalP"/>
    </source>
</evidence>
<evidence type="ECO:0000313" key="3">
    <source>
        <dbReference type="Proteomes" id="UP001139095"/>
    </source>
</evidence>
<dbReference type="AlphaFoldDB" id="A0A9X1LEV1"/>
<sequence length="269" mass="30564">MSQFHRVVCLSFACFLLTFHSVSYASVLTMQPYRDAQLVKSYSQTDHLMEVPLGKIGRSGRGWEPESVIRLQGDYFSILYKINRNALLPDVYDHYREQMLLAGRKVVFECESRSCGSSNAWANDFFGDYLLYGSDQSQYLLVVKDQEEAYQVLYLNRRGAGDVMVRLDEMSASQGKDTEFEIVAQMDVKDIPRIRRFISDLPSDQNVVGFVTSQATRARSAIQSGDQWISALTTGLGQQLSERVRFINLADLGRESLGKDRISFVYAQP</sequence>
<dbReference type="Pfam" id="PF16234">
    <property type="entry name" value="DUF4892"/>
    <property type="match status" value="1"/>
</dbReference>
<dbReference type="Proteomes" id="UP001139095">
    <property type="component" value="Unassembled WGS sequence"/>
</dbReference>
<dbReference type="InterPro" id="IPR032608">
    <property type="entry name" value="DUF4892"/>
</dbReference>
<accession>A0A9X1LEV1</accession>
<keyword evidence="1" id="KW-0732">Signal</keyword>
<dbReference type="EMBL" id="JAJATW010000010">
    <property type="protein sequence ID" value="MCB5161845.1"/>
    <property type="molecule type" value="Genomic_DNA"/>
</dbReference>
<keyword evidence="3" id="KW-1185">Reference proteome</keyword>
<reference evidence="2" key="1">
    <citation type="submission" date="2021-10" db="EMBL/GenBank/DDBJ databases">
        <title>Marinomonas pontica sp. nov., isolated from the Black Sea.</title>
        <authorList>
            <person name="Zhao L.-H."/>
            <person name="Xue J.-H."/>
        </authorList>
    </citation>
    <scope>NUCLEOTIDE SEQUENCE</scope>
    <source>
        <strain evidence="2">E8</strain>
    </source>
</reference>
<evidence type="ECO:0000313" key="2">
    <source>
        <dbReference type="EMBL" id="MCB5161845.1"/>
    </source>
</evidence>
<feature type="chain" id="PRO_5040769978" evidence="1">
    <location>
        <begin position="26"/>
        <end position="269"/>
    </location>
</feature>
<gene>
    <name evidence="2" type="ORF">LG368_08015</name>
</gene>
<name>A0A9X1LEV1_9GAMM</name>
<feature type="signal peptide" evidence="1">
    <location>
        <begin position="1"/>
        <end position="25"/>
    </location>
</feature>
<dbReference type="RefSeq" id="WP_226754214.1">
    <property type="nucleotide sequence ID" value="NZ_JAJATW010000010.1"/>
</dbReference>
<organism evidence="2 3">
    <name type="scientific">Marinomonas algarum</name>
    <dbReference type="NCBI Taxonomy" id="2883105"/>
    <lineage>
        <taxon>Bacteria</taxon>
        <taxon>Pseudomonadati</taxon>
        <taxon>Pseudomonadota</taxon>
        <taxon>Gammaproteobacteria</taxon>
        <taxon>Oceanospirillales</taxon>
        <taxon>Oceanospirillaceae</taxon>
        <taxon>Marinomonas</taxon>
    </lineage>
</organism>
<proteinExistence type="predicted"/>
<protein>
    <submittedName>
        <fullName evidence="2">DUF4892 domain-containing protein</fullName>
    </submittedName>
</protein>